<evidence type="ECO:0000256" key="4">
    <source>
        <dbReference type="ARBA" id="ARBA00022801"/>
    </source>
</evidence>
<keyword evidence="9" id="KW-1185">Reference proteome</keyword>
<dbReference type="KEGG" id="hcm:HCD_00805"/>
<keyword evidence="5 6" id="KW-0694">RNA-binding</keyword>
<keyword evidence="3 6" id="KW-0255">Endonuclease</keyword>
<dbReference type="GO" id="GO:0030677">
    <property type="term" value="C:ribonuclease P complex"/>
    <property type="evidence" value="ECO:0007669"/>
    <property type="project" value="TreeGrafter"/>
</dbReference>
<organism evidence="8 9">
    <name type="scientific">Helicobacter cetorum (strain ATCC BAA-540 / CCUG 52418 / MIT 99-5656)</name>
    <dbReference type="NCBI Taxonomy" id="1163745"/>
    <lineage>
        <taxon>Bacteria</taxon>
        <taxon>Pseudomonadati</taxon>
        <taxon>Campylobacterota</taxon>
        <taxon>Epsilonproteobacteria</taxon>
        <taxon>Campylobacterales</taxon>
        <taxon>Helicobacteraceae</taxon>
        <taxon>Helicobacter</taxon>
    </lineage>
</organism>
<protein>
    <recommendedName>
        <fullName evidence="6 7">Ribonuclease P protein component</fullName>
        <shortName evidence="6">RNase P protein</shortName>
        <shortName evidence="6">RNaseP protein</shortName>
        <ecNumber evidence="6 7">3.1.26.5</ecNumber>
    </recommendedName>
    <alternativeName>
        <fullName evidence="6">Protein C5</fullName>
    </alternativeName>
</protein>
<dbReference type="RefSeq" id="WP_014658721.1">
    <property type="nucleotide sequence ID" value="NC_017735.1"/>
</dbReference>
<dbReference type="EMBL" id="CP003481">
    <property type="protein sequence ID" value="AFI05193.1"/>
    <property type="molecule type" value="Genomic_DNA"/>
</dbReference>
<dbReference type="eggNOG" id="COG0594">
    <property type="taxonomic scope" value="Bacteria"/>
</dbReference>
<dbReference type="EC" id="3.1.26.5" evidence="6 7"/>
<keyword evidence="1 6" id="KW-0819">tRNA processing</keyword>
<evidence type="ECO:0000256" key="6">
    <source>
        <dbReference type="HAMAP-Rule" id="MF_00227"/>
    </source>
</evidence>
<dbReference type="InterPro" id="IPR020568">
    <property type="entry name" value="Ribosomal_Su5_D2-typ_SF"/>
</dbReference>
<sequence length="173" mass="20071">MPDELRAEKSFPSKLYSSLKNKSEFDRVYKRGFKKHNPFFSLYVLDLKSFNRVSQRSQAFSKEQQSLRHSHTAFCNSSDKDTKALFLLGLSVSKKVGNATKRNLVKRRFRSLVTRHVALCKGFALVFVPRGDCCHLDFWTLEKHFLEMMVSIKNYANKALKDFKKGTTNSYAK</sequence>
<evidence type="ECO:0000256" key="3">
    <source>
        <dbReference type="ARBA" id="ARBA00022759"/>
    </source>
</evidence>
<comment type="similarity">
    <text evidence="6">Belongs to the RnpA family.</text>
</comment>
<evidence type="ECO:0000313" key="9">
    <source>
        <dbReference type="Proteomes" id="UP000005013"/>
    </source>
</evidence>
<comment type="catalytic activity">
    <reaction evidence="6">
        <text>Endonucleolytic cleavage of RNA, removing 5'-extranucleotides from tRNA precursor.</text>
        <dbReference type="EC" id="3.1.26.5"/>
    </reaction>
</comment>
<proteinExistence type="inferred from homology"/>
<comment type="function">
    <text evidence="6">RNaseP catalyzes the removal of the 5'-leader sequence from pre-tRNA to produce the mature 5'-terminus. It can also cleave other RNA substrates such as 4.5S RNA. The protein component plays an auxiliary but essential role in vivo by binding to the 5'-leader sequence and broadening the substrate specificity of the ribozyme.</text>
</comment>
<dbReference type="SUPFAM" id="SSF54211">
    <property type="entry name" value="Ribosomal protein S5 domain 2-like"/>
    <property type="match status" value="1"/>
</dbReference>
<keyword evidence="2 6" id="KW-0540">Nuclease</keyword>
<accession>I0EQH4</accession>
<dbReference type="AlphaFoldDB" id="I0EQH4"/>
<gene>
    <name evidence="6" type="primary">rnpA</name>
    <name evidence="8" type="ordered locus">HCD_00805</name>
</gene>
<evidence type="ECO:0000256" key="1">
    <source>
        <dbReference type="ARBA" id="ARBA00022694"/>
    </source>
</evidence>
<dbReference type="GO" id="GO:0001682">
    <property type="term" value="P:tRNA 5'-leader removal"/>
    <property type="evidence" value="ECO:0007669"/>
    <property type="project" value="UniProtKB-UniRule"/>
</dbReference>
<dbReference type="InterPro" id="IPR000100">
    <property type="entry name" value="RNase_P"/>
</dbReference>
<dbReference type="Pfam" id="PF00825">
    <property type="entry name" value="Ribonuclease_P"/>
    <property type="match status" value="1"/>
</dbReference>
<dbReference type="GO" id="GO:0042781">
    <property type="term" value="F:3'-tRNA processing endoribonuclease activity"/>
    <property type="evidence" value="ECO:0007669"/>
    <property type="project" value="TreeGrafter"/>
</dbReference>
<reference evidence="8 9" key="1">
    <citation type="journal article" date="2013" name="PLoS ONE">
        <title>Sequence Divergence and Conservation in Genomes ofHelicobacter cetorum Strains from a Dolphin and a Whale.</title>
        <authorList>
            <person name="Kersulyte D."/>
            <person name="Rossi M."/>
            <person name="Berg D.E."/>
        </authorList>
    </citation>
    <scope>NUCLEOTIDE SEQUENCE [LARGE SCALE GENOMIC DNA]</scope>
    <source>
        <strain evidence="8 9">MIT 99-5656</strain>
    </source>
</reference>
<dbReference type="Proteomes" id="UP000005013">
    <property type="component" value="Chromosome"/>
</dbReference>
<dbReference type="GO" id="GO:0004526">
    <property type="term" value="F:ribonuclease P activity"/>
    <property type="evidence" value="ECO:0007669"/>
    <property type="project" value="UniProtKB-UniRule"/>
</dbReference>
<dbReference type="Gene3D" id="3.30.230.10">
    <property type="match status" value="1"/>
</dbReference>
<keyword evidence="4 6" id="KW-0378">Hydrolase</keyword>
<dbReference type="OrthoDB" id="9810867at2"/>
<dbReference type="HAMAP" id="MF_00227">
    <property type="entry name" value="RNase_P"/>
    <property type="match status" value="1"/>
</dbReference>
<dbReference type="PANTHER" id="PTHR33992:SF1">
    <property type="entry name" value="RIBONUCLEASE P PROTEIN COMPONENT"/>
    <property type="match status" value="1"/>
</dbReference>
<comment type="subunit">
    <text evidence="6">Consists of a catalytic RNA component (M1 or rnpB) and a protein subunit.</text>
</comment>
<name>I0EQH4_HELCM</name>
<dbReference type="InterPro" id="IPR014721">
    <property type="entry name" value="Ribsml_uS5_D2-typ_fold_subgr"/>
</dbReference>
<evidence type="ECO:0000256" key="7">
    <source>
        <dbReference type="NCBIfam" id="TIGR00188"/>
    </source>
</evidence>
<evidence type="ECO:0000313" key="8">
    <source>
        <dbReference type="EMBL" id="AFI05193.1"/>
    </source>
</evidence>
<dbReference type="GO" id="GO:0000049">
    <property type="term" value="F:tRNA binding"/>
    <property type="evidence" value="ECO:0007669"/>
    <property type="project" value="UniProtKB-UniRule"/>
</dbReference>
<evidence type="ECO:0000256" key="5">
    <source>
        <dbReference type="ARBA" id="ARBA00022884"/>
    </source>
</evidence>
<dbReference type="HOGENOM" id="CLU_117179_9_3_7"/>
<dbReference type="STRING" id="1163745.HCD_00805"/>
<dbReference type="NCBIfam" id="TIGR00188">
    <property type="entry name" value="rnpA"/>
    <property type="match status" value="1"/>
</dbReference>
<dbReference type="PATRIC" id="fig|1163745.3.peg.171"/>
<dbReference type="PANTHER" id="PTHR33992">
    <property type="entry name" value="RIBONUCLEASE P PROTEIN COMPONENT"/>
    <property type="match status" value="1"/>
</dbReference>
<evidence type="ECO:0000256" key="2">
    <source>
        <dbReference type="ARBA" id="ARBA00022722"/>
    </source>
</evidence>